<protein>
    <submittedName>
        <fullName evidence="1">Uncharacterized protein</fullName>
    </submittedName>
</protein>
<keyword evidence="2" id="KW-1185">Reference proteome</keyword>
<reference evidence="1 2" key="2">
    <citation type="journal article" date="2022" name="Mol. Ecol. Resour.">
        <title>The genomes of chicory, endive, great burdock and yacon provide insights into Asteraceae paleo-polyploidization history and plant inulin production.</title>
        <authorList>
            <person name="Fan W."/>
            <person name="Wang S."/>
            <person name="Wang H."/>
            <person name="Wang A."/>
            <person name="Jiang F."/>
            <person name="Liu H."/>
            <person name="Zhao H."/>
            <person name="Xu D."/>
            <person name="Zhang Y."/>
        </authorList>
    </citation>
    <scope>NUCLEOTIDE SEQUENCE [LARGE SCALE GENOMIC DNA]</scope>
    <source>
        <strain evidence="2">cv. Yunnan</strain>
        <tissue evidence="1">Leaves</tissue>
    </source>
</reference>
<gene>
    <name evidence="1" type="ORF">L1987_36046</name>
</gene>
<evidence type="ECO:0000313" key="2">
    <source>
        <dbReference type="Proteomes" id="UP001056120"/>
    </source>
</evidence>
<organism evidence="1 2">
    <name type="scientific">Smallanthus sonchifolius</name>
    <dbReference type="NCBI Taxonomy" id="185202"/>
    <lineage>
        <taxon>Eukaryota</taxon>
        <taxon>Viridiplantae</taxon>
        <taxon>Streptophyta</taxon>
        <taxon>Embryophyta</taxon>
        <taxon>Tracheophyta</taxon>
        <taxon>Spermatophyta</taxon>
        <taxon>Magnoliopsida</taxon>
        <taxon>eudicotyledons</taxon>
        <taxon>Gunneridae</taxon>
        <taxon>Pentapetalae</taxon>
        <taxon>asterids</taxon>
        <taxon>campanulids</taxon>
        <taxon>Asterales</taxon>
        <taxon>Asteraceae</taxon>
        <taxon>Asteroideae</taxon>
        <taxon>Heliantheae alliance</taxon>
        <taxon>Millerieae</taxon>
        <taxon>Smallanthus</taxon>
    </lineage>
</organism>
<comment type="caution">
    <text evidence="1">The sequence shown here is derived from an EMBL/GenBank/DDBJ whole genome shotgun (WGS) entry which is preliminary data.</text>
</comment>
<dbReference type="Proteomes" id="UP001056120">
    <property type="component" value="Linkage Group LG12"/>
</dbReference>
<accession>A0ACB9HCY8</accession>
<dbReference type="EMBL" id="CM042029">
    <property type="protein sequence ID" value="KAI3793427.1"/>
    <property type="molecule type" value="Genomic_DNA"/>
</dbReference>
<name>A0ACB9HCY8_9ASTR</name>
<evidence type="ECO:0000313" key="1">
    <source>
        <dbReference type="EMBL" id="KAI3793427.1"/>
    </source>
</evidence>
<sequence length="70" mass="7835">MGKRGGGLLSTTFLLLIIVVIEGADSIDNQLLLTNQATIPYQKRIPNVFNMVANIYQFKQIRTIGRKVTE</sequence>
<reference evidence="2" key="1">
    <citation type="journal article" date="2022" name="Mol. Ecol. Resour.">
        <title>The genomes of chicory, endive, great burdock and yacon provide insights into Asteraceae palaeo-polyploidization history and plant inulin production.</title>
        <authorList>
            <person name="Fan W."/>
            <person name="Wang S."/>
            <person name="Wang H."/>
            <person name="Wang A."/>
            <person name="Jiang F."/>
            <person name="Liu H."/>
            <person name="Zhao H."/>
            <person name="Xu D."/>
            <person name="Zhang Y."/>
        </authorList>
    </citation>
    <scope>NUCLEOTIDE SEQUENCE [LARGE SCALE GENOMIC DNA]</scope>
    <source>
        <strain evidence="2">cv. Yunnan</strain>
    </source>
</reference>
<proteinExistence type="predicted"/>